<name>A0ABW2SLW4_9ACTO</name>
<dbReference type="PANTHER" id="PTHR33515:SF1">
    <property type="entry name" value="RIBOSOME-BINDING FACTOR A, CHLOROPLASTIC-RELATED"/>
    <property type="match status" value="1"/>
</dbReference>
<comment type="subcellular location">
    <subcellularLocation>
        <location evidence="2">Cytoplasm</location>
    </subcellularLocation>
</comment>
<protein>
    <recommendedName>
        <fullName evidence="2">Ribosome-binding factor A</fullName>
    </recommendedName>
</protein>
<dbReference type="SUPFAM" id="SSF89919">
    <property type="entry name" value="Ribosome-binding factor A, RbfA"/>
    <property type="match status" value="1"/>
</dbReference>
<evidence type="ECO:0000256" key="1">
    <source>
        <dbReference type="ARBA" id="ARBA00022517"/>
    </source>
</evidence>
<keyword evidence="2" id="KW-0963">Cytoplasm</keyword>
<dbReference type="Proteomes" id="UP001596527">
    <property type="component" value="Unassembled WGS sequence"/>
</dbReference>
<feature type="region of interest" description="Disordered" evidence="3">
    <location>
        <begin position="116"/>
        <end position="154"/>
    </location>
</feature>
<dbReference type="Gene3D" id="3.30.300.20">
    <property type="match status" value="1"/>
</dbReference>
<dbReference type="InterPro" id="IPR023799">
    <property type="entry name" value="RbfA_dom_sf"/>
</dbReference>
<comment type="function">
    <text evidence="2">One of several proteins that assist in the late maturation steps of the functional core of the 30S ribosomal subunit. Associates with free 30S ribosomal subunits (but not with 30S subunits that are part of 70S ribosomes or polysomes). Required for efficient processing of 16S rRNA. May interact with the 5'-terminal helix region of 16S rRNA.</text>
</comment>
<dbReference type="NCBIfam" id="TIGR00082">
    <property type="entry name" value="rbfA"/>
    <property type="match status" value="1"/>
</dbReference>
<dbReference type="EMBL" id="JBHTEF010000001">
    <property type="protein sequence ID" value="MFC7580879.1"/>
    <property type="molecule type" value="Genomic_DNA"/>
</dbReference>
<gene>
    <name evidence="2 4" type="primary">rbfA</name>
    <name evidence="4" type="ORF">ACFQWG_06665</name>
</gene>
<dbReference type="HAMAP" id="MF_00003">
    <property type="entry name" value="RbfA"/>
    <property type="match status" value="1"/>
</dbReference>
<comment type="subunit">
    <text evidence="2">Monomer. Binds 30S ribosomal subunits, but not 50S ribosomal subunits or 70S ribosomes.</text>
</comment>
<keyword evidence="5" id="KW-1185">Reference proteome</keyword>
<dbReference type="Pfam" id="PF02033">
    <property type="entry name" value="RBFA"/>
    <property type="match status" value="1"/>
</dbReference>
<comment type="caution">
    <text evidence="4">The sequence shown here is derived from an EMBL/GenBank/DDBJ whole genome shotgun (WGS) entry which is preliminary data.</text>
</comment>
<evidence type="ECO:0000256" key="2">
    <source>
        <dbReference type="HAMAP-Rule" id="MF_00003"/>
    </source>
</evidence>
<dbReference type="InterPro" id="IPR015946">
    <property type="entry name" value="KH_dom-like_a/b"/>
</dbReference>
<dbReference type="PANTHER" id="PTHR33515">
    <property type="entry name" value="RIBOSOME-BINDING FACTOR A, CHLOROPLASTIC-RELATED"/>
    <property type="match status" value="1"/>
</dbReference>
<dbReference type="PROSITE" id="PS01319">
    <property type="entry name" value="RBFA"/>
    <property type="match status" value="1"/>
</dbReference>
<dbReference type="InterPro" id="IPR020053">
    <property type="entry name" value="Ribosome-bd_factorA_CS"/>
</dbReference>
<comment type="similarity">
    <text evidence="2">Belongs to the RbfA family.</text>
</comment>
<proteinExistence type="inferred from homology"/>
<reference evidence="5" key="1">
    <citation type="journal article" date="2019" name="Int. J. Syst. Evol. Microbiol.">
        <title>The Global Catalogue of Microorganisms (GCM) 10K type strain sequencing project: providing services to taxonomists for standard genome sequencing and annotation.</title>
        <authorList>
            <consortium name="The Broad Institute Genomics Platform"/>
            <consortium name="The Broad Institute Genome Sequencing Center for Infectious Disease"/>
            <person name="Wu L."/>
            <person name="Ma J."/>
        </authorList>
    </citation>
    <scope>NUCLEOTIDE SEQUENCE [LARGE SCALE GENOMIC DNA]</scope>
    <source>
        <strain evidence="5">CCUG 56698</strain>
    </source>
</reference>
<sequence>MADQTRVHKVEDRIQQTVARLLGRRVKDPRLAPVTITDVRVTGDLQHASVFYTVLGDGPEREAAARAFSSAAGILRSEVGRALGIRLTPTLEFIPDALPQAAASLEEALEAARARDEEIARRSQGAAFAGDPDPYRRDEDGPAPDESGESGGIR</sequence>
<evidence type="ECO:0000256" key="3">
    <source>
        <dbReference type="SAM" id="MobiDB-lite"/>
    </source>
</evidence>
<dbReference type="InterPro" id="IPR000238">
    <property type="entry name" value="RbfA"/>
</dbReference>
<dbReference type="RefSeq" id="WP_380973442.1">
    <property type="nucleotide sequence ID" value="NZ_JBHTEF010000001.1"/>
</dbReference>
<organism evidence="4 5">
    <name type="scientific">Schaalia naturae</name>
    <dbReference type="NCBI Taxonomy" id="635203"/>
    <lineage>
        <taxon>Bacteria</taxon>
        <taxon>Bacillati</taxon>
        <taxon>Actinomycetota</taxon>
        <taxon>Actinomycetes</taxon>
        <taxon>Actinomycetales</taxon>
        <taxon>Actinomycetaceae</taxon>
        <taxon>Schaalia</taxon>
    </lineage>
</organism>
<evidence type="ECO:0000313" key="4">
    <source>
        <dbReference type="EMBL" id="MFC7580879.1"/>
    </source>
</evidence>
<keyword evidence="1 2" id="KW-0690">Ribosome biogenesis</keyword>
<accession>A0ABW2SLW4</accession>
<evidence type="ECO:0000313" key="5">
    <source>
        <dbReference type="Proteomes" id="UP001596527"/>
    </source>
</evidence>